<evidence type="ECO:0000313" key="3">
    <source>
        <dbReference type="EMBL" id="RDY03280.1"/>
    </source>
</evidence>
<organism evidence="3 4">
    <name type="scientific">Mucuna pruriens</name>
    <name type="common">Velvet bean</name>
    <name type="synonym">Dolichos pruriens</name>
    <dbReference type="NCBI Taxonomy" id="157652"/>
    <lineage>
        <taxon>Eukaryota</taxon>
        <taxon>Viridiplantae</taxon>
        <taxon>Streptophyta</taxon>
        <taxon>Embryophyta</taxon>
        <taxon>Tracheophyta</taxon>
        <taxon>Spermatophyta</taxon>
        <taxon>Magnoliopsida</taxon>
        <taxon>eudicotyledons</taxon>
        <taxon>Gunneridae</taxon>
        <taxon>Pentapetalae</taxon>
        <taxon>rosids</taxon>
        <taxon>fabids</taxon>
        <taxon>Fabales</taxon>
        <taxon>Fabaceae</taxon>
        <taxon>Papilionoideae</taxon>
        <taxon>50 kb inversion clade</taxon>
        <taxon>NPAAA clade</taxon>
        <taxon>indigoferoid/millettioid clade</taxon>
        <taxon>Phaseoleae</taxon>
        <taxon>Mucuna</taxon>
    </lineage>
</organism>
<evidence type="ECO:0000259" key="2">
    <source>
        <dbReference type="Pfam" id="PF25597"/>
    </source>
</evidence>
<comment type="caution">
    <text evidence="3">The sequence shown here is derived from an EMBL/GenBank/DDBJ whole genome shotgun (WGS) entry which is preliminary data.</text>
</comment>
<feature type="domain" description="Retroviral polymerase SH3-like" evidence="2">
    <location>
        <begin position="82"/>
        <end position="111"/>
    </location>
</feature>
<sequence>SIHSRLKATTHVILLSLPVFLNAQALNERDPNKSLPFRKVKVVKTTYYTINRSPSIAIGLKTLMEMWREKSIGYSSPHVLGSLVYVMHNFQEITKLDPKSKKCLFLGYANKVTILHKMNYKMNKQKNDSTSKKNYYNAYILKLQRRRTTNLSRGFEQLRCFLMDDSNA</sequence>
<feature type="non-terminal residue" evidence="3">
    <location>
        <position position="168"/>
    </location>
</feature>
<reference evidence="3" key="1">
    <citation type="submission" date="2018-05" db="EMBL/GenBank/DDBJ databases">
        <title>Draft genome of Mucuna pruriens seed.</title>
        <authorList>
            <person name="Nnadi N.E."/>
            <person name="Vos R."/>
            <person name="Hasami M.H."/>
            <person name="Devisetty U.K."/>
            <person name="Aguiy J.C."/>
        </authorList>
    </citation>
    <scope>NUCLEOTIDE SEQUENCE [LARGE SCALE GENOMIC DNA]</scope>
    <source>
        <strain evidence="3">JCA_2017</strain>
    </source>
</reference>
<dbReference type="EMBL" id="QJKJ01002338">
    <property type="protein sequence ID" value="RDY03280.1"/>
    <property type="molecule type" value="Genomic_DNA"/>
</dbReference>
<accession>A0A371HKL3</accession>
<dbReference type="InterPro" id="IPR057670">
    <property type="entry name" value="SH3_retrovirus"/>
</dbReference>
<dbReference type="Proteomes" id="UP000257109">
    <property type="component" value="Unassembled WGS sequence"/>
</dbReference>
<protein>
    <recommendedName>
        <fullName evidence="2">Retroviral polymerase SH3-like domain-containing protein</fullName>
    </recommendedName>
</protein>
<feature type="chain" id="PRO_5016762788" description="Retroviral polymerase SH3-like domain-containing protein" evidence="1">
    <location>
        <begin position="26"/>
        <end position="168"/>
    </location>
</feature>
<dbReference type="Pfam" id="PF25597">
    <property type="entry name" value="SH3_retrovirus"/>
    <property type="match status" value="1"/>
</dbReference>
<proteinExistence type="predicted"/>
<feature type="non-terminal residue" evidence="3">
    <location>
        <position position="1"/>
    </location>
</feature>
<keyword evidence="4" id="KW-1185">Reference proteome</keyword>
<evidence type="ECO:0000313" key="4">
    <source>
        <dbReference type="Proteomes" id="UP000257109"/>
    </source>
</evidence>
<name>A0A371HKL3_MUCPR</name>
<feature type="signal peptide" evidence="1">
    <location>
        <begin position="1"/>
        <end position="25"/>
    </location>
</feature>
<dbReference type="AlphaFoldDB" id="A0A371HKL3"/>
<gene>
    <name evidence="3" type="ORF">CR513_13157</name>
</gene>
<keyword evidence="1" id="KW-0732">Signal</keyword>
<evidence type="ECO:0000256" key="1">
    <source>
        <dbReference type="SAM" id="SignalP"/>
    </source>
</evidence>